<sequence length="242" mass="27461">MKPLTLLIDADFYLYRAASAAEDELDFNEELTVVVGDFRRGKKIVQQEIDNLCSKFDTDKVVLTFTDRVNFRKSVEETYKGNRRKRKPAGYLKLKNWAMDTWKSVMKPGLEADDVLGILATNGSLENFVLVSPDKDMEQIPVRIYNLKTEFTQTPEAAERKLYEQCLTGDSTDGYSGCPGVGPKRAGIILDKREGSYWEAVVQAYIDAGQTEEDALKTLRLARILQATDWDTKKQEPILFTP</sequence>
<dbReference type="Proteomes" id="UP000030042">
    <property type="component" value="Segment"/>
</dbReference>
<dbReference type="SMART" id="SM00475">
    <property type="entry name" value="53EXOc"/>
    <property type="match status" value="1"/>
</dbReference>
<dbReference type="Gene3D" id="1.10.150.20">
    <property type="entry name" value="5' to 3' exonuclease, C-terminal subdomain"/>
    <property type="match status" value="1"/>
</dbReference>
<dbReference type="InterPro" id="IPR038969">
    <property type="entry name" value="FEN"/>
</dbReference>
<protein>
    <submittedName>
        <fullName evidence="4">Exonuclease</fullName>
    </submittedName>
</protein>
<dbReference type="InterPro" id="IPR002421">
    <property type="entry name" value="5-3_exonuclease"/>
</dbReference>
<evidence type="ECO:0000313" key="7">
    <source>
        <dbReference type="Proteomes" id="UP000297398"/>
    </source>
</evidence>
<dbReference type="InterPro" id="IPR020046">
    <property type="entry name" value="5-3_exonucl_a-hlix_arch_N"/>
</dbReference>
<dbReference type="OrthoDB" id="6588at10239"/>
<dbReference type="EMBL" id="JF974300">
    <property type="protein sequence ID" value="AET72543.1"/>
    <property type="molecule type" value="Genomic_DNA"/>
</dbReference>
<evidence type="ECO:0000256" key="2">
    <source>
        <dbReference type="ARBA" id="ARBA00022801"/>
    </source>
</evidence>
<dbReference type="RefSeq" id="YP_009220236.1">
    <property type="nucleotide sequence ID" value="NC_029031.1"/>
</dbReference>
<evidence type="ECO:0000313" key="4">
    <source>
        <dbReference type="EMBL" id="AET72543.1"/>
    </source>
</evidence>
<name>G8EYG3_9CAUD</name>
<reference evidence="4 7" key="1">
    <citation type="submission" date="2010-12" db="EMBL/GenBank/DDBJ databases">
        <title>The Genome Sequence of Synechococcus phage S-CBP42.</title>
        <authorList>
            <consortium name="The Broad Institute Genome Sequencing Platform"/>
            <person name="Henn M.R."/>
            <person name="Chen F."/>
            <person name="Wang K."/>
            <person name="Levin J."/>
            <person name="Malboeuf C."/>
            <person name="Casali M."/>
            <person name="Russ C."/>
            <person name="Lennon N."/>
            <person name="Chapman S.B."/>
            <person name="Erlich R."/>
            <person name="Young S.K."/>
            <person name="Yandava C."/>
            <person name="Zeng Q."/>
            <person name="Alvarado L."/>
            <person name="Anderson S."/>
            <person name="Berlin A."/>
            <person name="Chen Z."/>
            <person name="Freedman E."/>
            <person name="Gellesch M."/>
            <person name="Goldberg J."/>
            <person name="Green L."/>
            <person name="Griggs A."/>
            <person name="Gujja S."/>
            <person name="Heilman E.R."/>
            <person name="Heiman D."/>
            <person name="Hollinger A."/>
            <person name="Howarth C."/>
            <person name="Larson L."/>
            <person name="Mehta T."/>
            <person name="Pearson M."/>
            <person name="Roberts A."/>
            <person name="Ryan E."/>
            <person name="Saif S."/>
            <person name="Shea T."/>
            <person name="Shenoy N."/>
            <person name="Sisk P."/>
            <person name="Stolte C."/>
            <person name="Sykes S."/>
            <person name="White J."/>
            <person name="Haas B."/>
            <person name="Nusbaum C."/>
            <person name="Birren B."/>
        </authorList>
    </citation>
    <scope>NUCLEOTIDE SEQUENCE [LARGE SCALE GENOMIC DNA]</scope>
</reference>
<keyword evidence="6" id="KW-1185">Reference proteome</keyword>
<dbReference type="GO" id="GO:0003677">
    <property type="term" value="F:DNA binding"/>
    <property type="evidence" value="ECO:0007669"/>
    <property type="project" value="InterPro"/>
</dbReference>
<dbReference type="InterPro" id="IPR036279">
    <property type="entry name" value="5-3_exonuclease_C_sf"/>
</dbReference>
<dbReference type="KEGG" id="vg:26646410"/>
<dbReference type="SUPFAM" id="SSF47807">
    <property type="entry name" value="5' to 3' exonuclease, C-terminal subdomain"/>
    <property type="match status" value="1"/>
</dbReference>
<keyword evidence="4" id="KW-0269">Exonuclease</keyword>
<dbReference type="PANTHER" id="PTHR42646">
    <property type="entry name" value="FLAP ENDONUCLEASE XNI"/>
    <property type="match status" value="1"/>
</dbReference>
<keyword evidence="2" id="KW-0378">Hydrolase</keyword>
<dbReference type="PANTHER" id="PTHR42646:SF2">
    <property type="entry name" value="5'-3' EXONUCLEASE FAMILY PROTEIN"/>
    <property type="match status" value="1"/>
</dbReference>
<proteinExistence type="predicted"/>
<reference evidence="6" key="2">
    <citation type="submission" date="2012-12" db="EMBL/GenBank/DDBJ databases">
        <title>Genomics of marine cyanopodoviruses.</title>
        <authorList>
            <person name="Chen F."/>
            <person name="Huang S."/>
        </authorList>
    </citation>
    <scope>NUCLEOTIDE SEQUENCE [LARGE SCALE GENOMIC DNA]</scope>
</reference>
<keyword evidence="1" id="KW-0540">Nuclease</keyword>
<evidence type="ECO:0000256" key="1">
    <source>
        <dbReference type="ARBA" id="ARBA00022722"/>
    </source>
</evidence>
<dbReference type="SUPFAM" id="SSF88723">
    <property type="entry name" value="PIN domain-like"/>
    <property type="match status" value="1"/>
</dbReference>
<dbReference type="GO" id="GO:0017108">
    <property type="term" value="F:5'-flap endonuclease activity"/>
    <property type="evidence" value="ECO:0007669"/>
    <property type="project" value="InterPro"/>
</dbReference>
<dbReference type="GeneID" id="26646410"/>
<dbReference type="Proteomes" id="UP000297398">
    <property type="component" value="Segment"/>
</dbReference>
<dbReference type="InterPro" id="IPR029060">
    <property type="entry name" value="PIN-like_dom_sf"/>
</dbReference>
<gene>
    <name evidence="5" type="ORF">S-CBP42_0053</name>
    <name evidence="4" type="ORF">SXGG_00047</name>
</gene>
<dbReference type="GO" id="GO:0008409">
    <property type="term" value="F:5'-3' exonuclease activity"/>
    <property type="evidence" value="ECO:0007669"/>
    <property type="project" value="InterPro"/>
</dbReference>
<evidence type="ECO:0000259" key="3">
    <source>
        <dbReference type="SMART" id="SM00475"/>
    </source>
</evidence>
<feature type="domain" description="5'-3' exonuclease" evidence="3">
    <location>
        <begin position="1"/>
        <end position="237"/>
    </location>
</feature>
<dbReference type="Gene3D" id="3.40.50.1010">
    <property type="entry name" value="5'-nuclease"/>
    <property type="match status" value="1"/>
</dbReference>
<accession>G8EYG3</accession>
<dbReference type="GO" id="GO:0033567">
    <property type="term" value="P:DNA replication, Okazaki fragment processing"/>
    <property type="evidence" value="ECO:0007669"/>
    <property type="project" value="InterPro"/>
</dbReference>
<evidence type="ECO:0000313" key="6">
    <source>
        <dbReference type="Proteomes" id="UP000030042"/>
    </source>
</evidence>
<evidence type="ECO:0000313" key="5">
    <source>
        <dbReference type="EMBL" id="AGK86703.1"/>
    </source>
</evidence>
<dbReference type="EMBL" id="KC310805">
    <property type="protein sequence ID" value="AGK86703.1"/>
    <property type="molecule type" value="Genomic_DNA"/>
</dbReference>
<dbReference type="Pfam" id="PF02739">
    <property type="entry name" value="5_3_exonuc_N"/>
    <property type="match status" value="1"/>
</dbReference>
<organism evidence="4 7">
    <name type="scientific">Synechococcus phage S-CBP42</name>
    <dbReference type="NCBI Taxonomy" id="461711"/>
    <lineage>
        <taxon>Viruses</taxon>
        <taxon>Duplodnaviria</taxon>
        <taxon>Heunggongvirae</taxon>
        <taxon>Uroviricota</taxon>
        <taxon>Caudoviricetes</taxon>
        <taxon>Autographivirales</taxon>
        <taxon>Aegirvirus</taxon>
        <taxon>Aegirvirus SCBP42</taxon>
    </lineage>
</organism>
<reference evidence="5 6" key="3">
    <citation type="journal article" date="2015" name="PLoS ONE">
        <title>Comparative Genomic and Phylogenomic Analyses Reveal a Conserved Core Genome Shared by Estuarine and Oceanic Cyanopodoviruses.</title>
        <authorList>
            <person name="Huang S."/>
            <person name="Zhang S."/>
            <person name="Jiao N."/>
            <person name="Chen F."/>
        </authorList>
    </citation>
    <scope>NUCLEOTIDE SEQUENCE [LARGE SCALE GENOMIC DNA]</scope>
</reference>